<organism evidence="2 3">
    <name type="scientific">Actinoplanes palleronii</name>
    <dbReference type="NCBI Taxonomy" id="113570"/>
    <lineage>
        <taxon>Bacteria</taxon>
        <taxon>Bacillati</taxon>
        <taxon>Actinomycetota</taxon>
        <taxon>Actinomycetes</taxon>
        <taxon>Micromonosporales</taxon>
        <taxon>Micromonosporaceae</taxon>
        <taxon>Actinoplanes</taxon>
    </lineage>
</organism>
<dbReference type="RefSeq" id="WP_203830800.1">
    <property type="nucleotide sequence ID" value="NZ_BAAATY010000058.1"/>
</dbReference>
<dbReference type="Proteomes" id="UP000624709">
    <property type="component" value="Unassembled WGS sequence"/>
</dbReference>
<evidence type="ECO:0000313" key="2">
    <source>
        <dbReference type="EMBL" id="GIE73165.1"/>
    </source>
</evidence>
<dbReference type="Pfam" id="PF24693">
    <property type="entry name" value="DUF7660"/>
    <property type="match status" value="1"/>
</dbReference>
<gene>
    <name evidence="2" type="ORF">Apa02nite_092730</name>
</gene>
<dbReference type="EMBL" id="BOMS01000165">
    <property type="protein sequence ID" value="GIE73165.1"/>
    <property type="molecule type" value="Genomic_DNA"/>
</dbReference>
<proteinExistence type="predicted"/>
<name>A0ABQ4BSK3_9ACTN</name>
<comment type="caution">
    <text evidence="2">The sequence shown here is derived from an EMBL/GenBank/DDBJ whole genome shotgun (WGS) entry which is preliminary data.</text>
</comment>
<feature type="domain" description="DUF7660" evidence="1">
    <location>
        <begin position="25"/>
        <end position="95"/>
    </location>
</feature>
<accession>A0ABQ4BSK3</accession>
<evidence type="ECO:0000259" key="1">
    <source>
        <dbReference type="Pfam" id="PF24693"/>
    </source>
</evidence>
<sequence>MTGPSGTGCFAEISGSDLAAVDSYADVARIVEQMRGDLRAHPDTWENPTLDRFLDALAASLEALEPLHTNRGEALPAQPTWKLLAEVLVMATGYE</sequence>
<reference evidence="2 3" key="1">
    <citation type="submission" date="2021-01" db="EMBL/GenBank/DDBJ databases">
        <title>Whole genome shotgun sequence of Actinoplanes palleronii NBRC 14916.</title>
        <authorList>
            <person name="Komaki H."/>
            <person name="Tamura T."/>
        </authorList>
    </citation>
    <scope>NUCLEOTIDE SEQUENCE [LARGE SCALE GENOMIC DNA]</scope>
    <source>
        <strain evidence="2 3">NBRC 14916</strain>
    </source>
</reference>
<evidence type="ECO:0000313" key="3">
    <source>
        <dbReference type="Proteomes" id="UP000624709"/>
    </source>
</evidence>
<dbReference type="InterPro" id="IPR056077">
    <property type="entry name" value="DUF7660"/>
</dbReference>
<keyword evidence="3" id="KW-1185">Reference proteome</keyword>
<protein>
    <recommendedName>
        <fullName evidence="1">DUF7660 domain-containing protein</fullName>
    </recommendedName>
</protein>